<dbReference type="VEuPathDB" id="ToxoDB:CSUI_010595"/>
<organism evidence="2 3">
    <name type="scientific">Cystoisospora suis</name>
    <dbReference type="NCBI Taxonomy" id="483139"/>
    <lineage>
        <taxon>Eukaryota</taxon>
        <taxon>Sar</taxon>
        <taxon>Alveolata</taxon>
        <taxon>Apicomplexa</taxon>
        <taxon>Conoidasida</taxon>
        <taxon>Coccidia</taxon>
        <taxon>Eucoccidiorida</taxon>
        <taxon>Eimeriorina</taxon>
        <taxon>Sarcocystidae</taxon>
        <taxon>Cystoisospora</taxon>
    </lineage>
</organism>
<evidence type="ECO:0000256" key="1">
    <source>
        <dbReference type="SAM" id="Phobius"/>
    </source>
</evidence>
<keyword evidence="1" id="KW-0472">Membrane</keyword>
<dbReference type="RefSeq" id="XP_067917320.1">
    <property type="nucleotide sequence ID" value="XM_068070698.1"/>
</dbReference>
<evidence type="ECO:0008006" key="4">
    <source>
        <dbReference type="Google" id="ProtNLM"/>
    </source>
</evidence>
<gene>
    <name evidence="2" type="ORF">CSUI_010595</name>
</gene>
<protein>
    <recommendedName>
        <fullName evidence="4">Transmembrane protein</fullName>
    </recommendedName>
</protein>
<feature type="transmembrane region" description="Helical" evidence="1">
    <location>
        <begin position="219"/>
        <end position="237"/>
    </location>
</feature>
<keyword evidence="1" id="KW-1133">Transmembrane helix</keyword>
<dbReference type="GeneID" id="94433909"/>
<proteinExistence type="predicted"/>
<reference evidence="2 3" key="1">
    <citation type="journal article" date="2017" name="Int. J. Parasitol.">
        <title>The genome of the protozoan parasite Cystoisospora suis and a reverse vaccinology approach to identify vaccine candidates.</title>
        <authorList>
            <person name="Palmieri N."/>
            <person name="Shrestha A."/>
            <person name="Ruttkowski B."/>
            <person name="Beck T."/>
            <person name="Vogl C."/>
            <person name="Tomley F."/>
            <person name="Blake D.P."/>
            <person name="Joachim A."/>
        </authorList>
    </citation>
    <scope>NUCLEOTIDE SEQUENCE [LARGE SCALE GENOMIC DNA]</scope>
    <source>
        <strain evidence="2 3">Wien I</strain>
    </source>
</reference>
<keyword evidence="3" id="KW-1185">Reference proteome</keyword>
<keyword evidence="1" id="KW-0812">Transmembrane</keyword>
<comment type="caution">
    <text evidence="2">The sequence shown here is derived from an EMBL/GenBank/DDBJ whole genome shotgun (WGS) entry which is preliminary data.</text>
</comment>
<dbReference type="Proteomes" id="UP000221165">
    <property type="component" value="Unassembled WGS sequence"/>
</dbReference>
<accession>A0A2C6KFY2</accession>
<name>A0A2C6KFY2_9APIC</name>
<dbReference type="AlphaFoldDB" id="A0A2C6KFY2"/>
<evidence type="ECO:0000313" key="3">
    <source>
        <dbReference type="Proteomes" id="UP000221165"/>
    </source>
</evidence>
<evidence type="ECO:0000313" key="2">
    <source>
        <dbReference type="EMBL" id="PHJ15588.1"/>
    </source>
</evidence>
<sequence length="275" mass="30476">MDGLCISFLTRRDSSKKPSQHIPHVSSDTPSFILSRFSSLVLSSSSHSFRSSSSIFSPLLSPFFLSPSSSATLFSCLSSFRSSSSSPSPLLYSLIEIFLSAFPSIQSRVSQLVLFSPPGFFLLSPFVSFFSSSSSSSPPSFMGFFFSLLTSLPFKMPDNPTKSFSPFLSPSRLSKSLHTSTKLSSSFSSPPSAFPFLDRFSEMPGETYKELLRPQREHVLVFFFFSSLSPVFSLVLASPTIFLLIFCHYVIHSSLHFFLLLLATLSQFKLSFFSS</sequence>
<dbReference type="EMBL" id="MIGC01007831">
    <property type="protein sequence ID" value="PHJ15588.1"/>
    <property type="molecule type" value="Genomic_DNA"/>
</dbReference>
<feature type="transmembrane region" description="Helical" evidence="1">
    <location>
        <begin position="243"/>
        <end position="265"/>
    </location>
</feature>